<gene>
    <name evidence="2" type="ORF">RIF29_00800</name>
</gene>
<evidence type="ECO:0000256" key="1">
    <source>
        <dbReference type="SAM" id="MobiDB-lite"/>
    </source>
</evidence>
<comment type="caution">
    <text evidence="2">The sequence shown here is derived from an EMBL/GenBank/DDBJ whole genome shotgun (WGS) entry which is preliminary data.</text>
</comment>
<name>A0AAN9IWM2_CROPI</name>
<feature type="compositionally biased region" description="Polar residues" evidence="1">
    <location>
        <begin position="13"/>
        <end position="25"/>
    </location>
</feature>
<accession>A0AAN9IWM2</accession>
<keyword evidence="3" id="KW-1185">Reference proteome</keyword>
<organism evidence="2 3">
    <name type="scientific">Crotalaria pallida</name>
    <name type="common">Smooth rattlebox</name>
    <name type="synonym">Crotalaria striata</name>
    <dbReference type="NCBI Taxonomy" id="3830"/>
    <lineage>
        <taxon>Eukaryota</taxon>
        <taxon>Viridiplantae</taxon>
        <taxon>Streptophyta</taxon>
        <taxon>Embryophyta</taxon>
        <taxon>Tracheophyta</taxon>
        <taxon>Spermatophyta</taxon>
        <taxon>Magnoliopsida</taxon>
        <taxon>eudicotyledons</taxon>
        <taxon>Gunneridae</taxon>
        <taxon>Pentapetalae</taxon>
        <taxon>rosids</taxon>
        <taxon>fabids</taxon>
        <taxon>Fabales</taxon>
        <taxon>Fabaceae</taxon>
        <taxon>Papilionoideae</taxon>
        <taxon>50 kb inversion clade</taxon>
        <taxon>genistoids sensu lato</taxon>
        <taxon>core genistoids</taxon>
        <taxon>Crotalarieae</taxon>
        <taxon>Crotalaria</taxon>
    </lineage>
</organism>
<evidence type="ECO:0000313" key="2">
    <source>
        <dbReference type="EMBL" id="KAK7287519.1"/>
    </source>
</evidence>
<reference evidence="2 3" key="1">
    <citation type="submission" date="2024-01" db="EMBL/GenBank/DDBJ databases">
        <title>The genomes of 5 underutilized Papilionoideae crops provide insights into root nodulation and disease resistanc.</title>
        <authorList>
            <person name="Yuan L."/>
        </authorList>
    </citation>
    <scope>NUCLEOTIDE SEQUENCE [LARGE SCALE GENOMIC DNA]</scope>
    <source>
        <strain evidence="2">ZHUSHIDOU_FW_LH</strain>
        <tissue evidence="2">Leaf</tissue>
    </source>
</reference>
<feature type="compositionally biased region" description="Polar residues" evidence="1">
    <location>
        <begin position="54"/>
        <end position="69"/>
    </location>
</feature>
<protein>
    <submittedName>
        <fullName evidence="2">Uncharacterized protein</fullName>
    </submittedName>
</protein>
<feature type="region of interest" description="Disordered" evidence="1">
    <location>
        <begin position="1"/>
        <end position="27"/>
    </location>
</feature>
<feature type="region of interest" description="Disordered" evidence="1">
    <location>
        <begin position="49"/>
        <end position="69"/>
    </location>
</feature>
<dbReference type="AlphaFoldDB" id="A0AAN9IWM2"/>
<evidence type="ECO:0000313" key="3">
    <source>
        <dbReference type="Proteomes" id="UP001372338"/>
    </source>
</evidence>
<dbReference type="EMBL" id="JAYWIO010000001">
    <property type="protein sequence ID" value="KAK7287519.1"/>
    <property type="molecule type" value="Genomic_DNA"/>
</dbReference>
<sequence>MAARVRRSLAPSRCSSHNKNGTGDKSVSDRVFLWFPPIFIPPSQGLIEVPPPRISTTEAEPRSSHVTPTPSFAFNRLSDASASIAAAVGIGVEDGDGLQIVLALLVDALFVDDGDTVAVLLLSC</sequence>
<proteinExistence type="predicted"/>
<dbReference type="Proteomes" id="UP001372338">
    <property type="component" value="Unassembled WGS sequence"/>
</dbReference>